<reference evidence="1" key="2">
    <citation type="journal article" date="2015" name="Fish Shellfish Immunol.">
        <title>Early steps in the European eel (Anguilla anguilla)-Vibrio vulnificus interaction in the gills: Role of the RtxA13 toxin.</title>
        <authorList>
            <person name="Callol A."/>
            <person name="Pajuelo D."/>
            <person name="Ebbesson L."/>
            <person name="Teles M."/>
            <person name="MacKenzie S."/>
            <person name="Amaro C."/>
        </authorList>
    </citation>
    <scope>NUCLEOTIDE SEQUENCE</scope>
</reference>
<accession>A0A0E9QKR9</accession>
<proteinExistence type="predicted"/>
<dbReference type="AlphaFoldDB" id="A0A0E9QKR9"/>
<sequence length="45" mass="5172">MSQFEPYTPTLVHLQIGSQENVSYRDMNCQSCGHQEVQLKCQTLV</sequence>
<reference evidence="1" key="1">
    <citation type="submission" date="2014-11" db="EMBL/GenBank/DDBJ databases">
        <authorList>
            <person name="Amaro Gonzalez C."/>
        </authorList>
    </citation>
    <scope>NUCLEOTIDE SEQUENCE</scope>
</reference>
<organism evidence="1">
    <name type="scientific">Anguilla anguilla</name>
    <name type="common">European freshwater eel</name>
    <name type="synonym">Muraena anguilla</name>
    <dbReference type="NCBI Taxonomy" id="7936"/>
    <lineage>
        <taxon>Eukaryota</taxon>
        <taxon>Metazoa</taxon>
        <taxon>Chordata</taxon>
        <taxon>Craniata</taxon>
        <taxon>Vertebrata</taxon>
        <taxon>Euteleostomi</taxon>
        <taxon>Actinopterygii</taxon>
        <taxon>Neopterygii</taxon>
        <taxon>Teleostei</taxon>
        <taxon>Anguilliformes</taxon>
        <taxon>Anguillidae</taxon>
        <taxon>Anguilla</taxon>
    </lineage>
</organism>
<dbReference type="EMBL" id="GBXM01091228">
    <property type="protein sequence ID" value="JAH17349.1"/>
    <property type="molecule type" value="Transcribed_RNA"/>
</dbReference>
<protein>
    <submittedName>
        <fullName evidence="1">Uncharacterized protein</fullName>
    </submittedName>
</protein>
<evidence type="ECO:0000313" key="1">
    <source>
        <dbReference type="EMBL" id="JAH17349.1"/>
    </source>
</evidence>
<name>A0A0E9QKR9_ANGAN</name>